<accession>A0ABP8FQA3</accession>
<evidence type="ECO:0008006" key="4">
    <source>
        <dbReference type="Google" id="ProtNLM"/>
    </source>
</evidence>
<evidence type="ECO:0000256" key="1">
    <source>
        <dbReference type="SAM" id="SignalP"/>
    </source>
</evidence>
<keyword evidence="3" id="KW-1185">Reference proteome</keyword>
<reference evidence="3" key="1">
    <citation type="journal article" date="2019" name="Int. J. Syst. Evol. Microbiol.">
        <title>The Global Catalogue of Microorganisms (GCM) 10K type strain sequencing project: providing services to taxonomists for standard genome sequencing and annotation.</title>
        <authorList>
            <consortium name="The Broad Institute Genomics Platform"/>
            <consortium name="The Broad Institute Genome Sequencing Center for Infectious Disease"/>
            <person name="Wu L."/>
            <person name="Ma J."/>
        </authorList>
    </citation>
    <scope>NUCLEOTIDE SEQUENCE [LARGE SCALE GENOMIC DNA]</scope>
    <source>
        <strain evidence="3">JCM 17664</strain>
    </source>
</reference>
<feature type="signal peptide" evidence="1">
    <location>
        <begin position="1"/>
        <end position="23"/>
    </location>
</feature>
<gene>
    <name evidence="2" type="ORF">GCM10023143_16380</name>
</gene>
<protein>
    <recommendedName>
        <fullName evidence="4">DUF4185 domain-containing protein</fullName>
    </recommendedName>
</protein>
<dbReference type="RefSeq" id="WP_344978119.1">
    <property type="nucleotide sequence ID" value="NZ_BAABFN010000002.1"/>
</dbReference>
<organism evidence="2 3">
    <name type="scientific">Compostibacter hankyongensis</name>
    <dbReference type="NCBI Taxonomy" id="1007089"/>
    <lineage>
        <taxon>Bacteria</taxon>
        <taxon>Pseudomonadati</taxon>
        <taxon>Bacteroidota</taxon>
        <taxon>Chitinophagia</taxon>
        <taxon>Chitinophagales</taxon>
        <taxon>Chitinophagaceae</taxon>
        <taxon>Compostibacter</taxon>
    </lineage>
</organism>
<evidence type="ECO:0000313" key="3">
    <source>
        <dbReference type="Proteomes" id="UP001501207"/>
    </source>
</evidence>
<dbReference type="EMBL" id="BAABFN010000002">
    <property type="protein sequence ID" value="GAA4308752.1"/>
    <property type="molecule type" value="Genomic_DNA"/>
</dbReference>
<proteinExistence type="predicted"/>
<dbReference type="Proteomes" id="UP001501207">
    <property type="component" value="Unassembled WGS sequence"/>
</dbReference>
<keyword evidence="1" id="KW-0732">Signal</keyword>
<sequence>MINLLLRLFSLAFILGSGMPVRAQTASPYPRSSLITDVIFHFNEVRTSARGSDIWPATWAADDRLYTAWGDGNGFSGPKKVSWGLACLDDSAGQWAGRDIFYGPPGVRQGKVSGLLALGDTLYAWKNEQNGKYPLCDIRLIRSTDRGRSWSGLPVVFGPAGFKPVSFVNFGQGYTGARDHNIYIAGFNSGDTLHRIYLLRADRDSLEYPAAYECLSGLDRRRRPSWNRNTASLYPVFSIQDTGEANPFPVIIYNAGLKRYLLTDCHGPAGCIGIFEAPEPWGPWKTVYYSDHWGGLNKGEYLGFEFPNKWSSHDGKQLRMVFSVYNSDRPDWNDACNTIPVTFTISPAGR</sequence>
<name>A0ABP8FQA3_9BACT</name>
<evidence type="ECO:0000313" key="2">
    <source>
        <dbReference type="EMBL" id="GAA4308752.1"/>
    </source>
</evidence>
<comment type="caution">
    <text evidence="2">The sequence shown here is derived from an EMBL/GenBank/DDBJ whole genome shotgun (WGS) entry which is preliminary data.</text>
</comment>
<feature type="chain" id="PRO_5045592121" description="DUF4185 domain-containing protein" evidence="1">
    <location>
        <begin position="24"/>
        <end position="350"/>
    </location>
</feature>